<dbReference type="SUPFAM" id="SSF55785">
    <property type="entry name" value="PYP-like sensor domain (PAS domain)"/>
    <property type="match status" value="2"/>
</dbReference>
<name>B1ZZE9_OPITP</name>
<feature type="compositionally biased region" description="Basic and acidic residues" evidence="8">
    <location>
        <begin position="1"/>
        <end position="22"/>
    </location>
</feature>
<evidence type="ECO:0000256" key="3">
    <source>
        <dbReference type="ARBA" id="ARBA00022553"/>
    </source>
</evidence>
<dbReference type="FunFam" id="3.30.450.20:FF:000099">
    <property type="entry name" value="Sensory box sensor histidine kinase"/>
    <property type="match status" value="1"/>
</dbReference>
<dbReference type="InterPro" id="IPR004358">
    <property type="entry name" value="Sig_transdc_His_kin-like_C"/>
</dbReference>
<organism evidence="13 14">
    <name type="scientific">Opitutus terrae (strain DSM 11246 / JCM 15787 / PB90-1)</name>
    <dbReference type="NCBI Taxonomy" id="452637"/>
    <lineage>
        <taxon>Bacteria</taxon>
        <taxon>Pseudomonadati</taxon>
        <taxon>Verrucomicrobiota</taxon>
        <taxon>Opitutia</taxon>
        <taxon>Opitutales</taxon>
        <taxon>Opitutaceae</taxon>
        <taxon>Opitutus</taxon>
    </lineage>
</organism>
<dbReference type="PRINTS" id="PR00344">
    <property type="entry name" value="BCTRLSENSOR"/>
</dbReference>
<dbReference type="InterPro" id="IPR011006">
    <property type="entry name" value="CheY-like_superfamily"/>
</dbReference>
<dbReference type="EC" id="2.7.13.3" evidence="2"/>
<dbReference type="GO" id="GO:0005886">
    <property type="term" value="C:plasma membrane"/>
    <property type="evidence" value="ECO:0007669"/>
    <property type="project" value="TreeGrafter"/>
</dbReference>
<dbReference type="HOGENOM" id="CLU_000445_114_15_0"/>
<dbReference type="Gene3D" id="3.40.50.2300">
    <property type="match status" value="1"/>
</dbReference>
<dbReference type="InterPro" id="IPR001610">
    <property type="entry name" value="PAC"/>
</dbReference>
<feature type="domain" description="PAS" evidence="11">
    <location>
        <begin position="50"/>
        <end position="123"/>
    </location>
</feature>
<dbReference type="Gene3D" id="3.30.450.20">
    <property type="entry name" value="PAS domain"/>
    <property type="match status" value="2"/>
</dbReference>
<dbReference type="CDD" id="cd00082">
    <property type="entry name" value="HisKA"/>
    <property type="match status" value="1"/>
</dbReference>
<dbReference type="Gene3D" id="3.30.565.10">
    <property type="entry name" value="Histidine kinase-like ATPase, C-terminal domain"/>
    <property type="match status" value="1"/>
</dbReference>
<dbReference type="CDD" id="cd16922">
    <property type="entry name" value="HATPase_EvgS-ArcB-TorS-like"/>
    <property type="match status" value="1"/>
</dbReference>
<dbReference type="SMART" id="SM00388">
    <property type="entry name" value="HisKA"/>
    <property type="match status" value="1"/>
</dbReference>
<evidence type="ECO:0000256" key="2">
    <source>
        <dbReference type="ARBA" id="ARBA00012438"/>
    </source>
</evidence>
<dbReference type="RefSeq" id="WP_012375881.1">
    <property type="nucleotide sequence ID" value="NC_010571.1"/>
</dbReference>
<dbReference type="OrthoDB" id="9810730at2"/>
<dbReference type="PROSITE" id="PS50110">
    <property type="entry name" value="RESPONSE_REGULATORY"/>
    <property type="match status" value="1"/>
</dbReference>
<dbReference type="AlphaFoldDB" id="B1ZZE9"/>
<evidence type="ECO:0000313" key="14">
    <source>
        <dbReference type="Proteomes" id="UP000007013"/>
    </source>
</evidence>
<gene>
    <name evidence="13" type="ordered locus">Oter_3072</name>
</gene>
<dbReference type="GO" id="GO:0000155">
    <property type="term" value="F:phosphorelay sensor kinase activity"/>
    <property type="evidence" value="ECO:0007669"/>
    <property type="project" value="InterPro"/>
</dbReference>
<dbReference type="InterPro" id="IPR013656">
    <property type="entry name" value="PAS_4"/>
</dbReference>
<evidence type="ECO:0000259" key="11">
    <source>
        <dbReference type="PROSITE" id="PS50112"/>
    </source>
</evidence>
<dbReference type="Pfam" id="PF02518">
    <property type="entry name" value="HATPase_c"/>
    <property type="match status" value="1"/>
</dbReference>
<accession>B1ZZE9</accession>
<dbReference type="PANTHER" id="PTHR43047">
    <property type="entry name" value="TWO-COMPONENT HISTIDINE PROTEIN KINASE"/>
    <property type="match status" value="1"/>
</dbReference>
<evidence type="ECO:0000256" key="1">
    <source>
        <dbReference type="ARBA" id="ARBA00000085"/>
    </source>
</evidence>
<dbReference type="SUPFAM" id="SSF55874">
    <property type="entry name" value="ATPase domain of HSP90 chaperone/DNA topoisomerase II/histidine kinase"/>
    <property type="match status" value="1"/>
</dbReference>
<dbReference type="PROSITE" id="PS50113">
    <property type="entry name" value="PAC"/>
    <property type="match status" value="2"/>
</dbReference>
<dbReference type="InterPro" id="IPR036890">
    <property type="entry name" value="HATPase_C_sf"/>
</dbReference>
<dbReference type="PROSITE" id="PS50112">
    <property type="entry name" value="PAS"/>
    <property type="match status" value="2"/>
</dbReference>
<protein>
    <recommendedName>
        <fullName evidence="2">histidine kinase</fullName>
        <ecNumber evidence="2">2.7.13.3</ecNumber>
    </recommendedName>
</protein>
<evidence type="ECO:0000259" key="9">
    <source>
        <dbReference type="PROSITE" id="PS50109"/>
    </source>
</evidence>
<dbReference type="PROSITE" id="PS50109">
    <property type="entry name" value="HIS_KIN"/>
    <property type="match status" value="1"/>
</dbReference>
<dbReference type="NCBIfam" id="TIGR00229">
    <property type="entry name" value="sensory_box"/>
    <property type="match status" value="2"/>
</dbReference>
<dbReference type="STRING" id="452637.Oter_3072"/>
<feature type="domain" description="PAC" evidence="12">
    <location>
        <begin position="126"/>
        <end position="178"/>
    </location>
</feature>
<dbReference type="SUPFAM" id="SSF52172">
    <property type="entry name" value="CheY-like"/>
    <property type="match status" value="1"/>
</dbReference>
<evidence type="ECO:0000256" key="4">
    <source>
        <dbReference type="ARBA" id="ARBA00022679"/>
    </source>
</evidence>
<dbReference type="SMART" id="SM00387">
    <property type="entry name" value="HATPase_c"/>
    <property type="match status" value="1"/>
</dbReference>
<keyword evidence="5 13" id="KW-0418">Kinase</keyword>
<dbReference type="eggNOG" id="COG2205">
    <property type="taxonomic scope" value="Bacteria"/>
</dbReference>
<dbReference type="InterPro" id="IPR003594">
    <property type="entry name" value="HATPase_dom"/>
</dbReference>
<dbReference type="KEGG" id="ote:Oter_3072"/>
<evidence type="ECO:0000256" key="5">
    <source>
        <dbReference type="ARBA" id="ARBA00022777"/>
    </source>
</evidence>
<dbReference type="GO" id="GO:0009927">
    <property type="term" value="F:histidine phosphotransfer kinase activity"/>
    <property type="evidence" value="ECO:0007669"/>
    <property type="project" value="TreeGrafter"/>
</dbReference>
<dbReference type="PANTHER" id="PTHR43047:SF72">
    <property type="entry name" value="OSMOSENSING HISTIDINE PROTEIN KINASE SLN1"/>
    <property type="match status" value="1"/>
</dbReference>
<dbReference type="Pfam" id="PF00512">
    <property type="entry name" value="HisKA"/>
    <property type="match status" value="1"/>
</dbReference>
<dbReference type="Proteomes" id="UP000007013">
    <property type="component" value="Chromosome"/>
</dbReference>
<evidence type="ECO:0000256" key="8">
    <source>
        <dbReference type="SAM" id="MobiDB-lite"/>
    </source>
</evidence>
<dbReference type="InterPro" id="IPR005467">
    <property type="entry name" value="His_kinase_dom"/>
</dbReference>
<dbReference type="CDD" id="cd00130">
    <property type="entry name" value="PAS"/>
    <property type="match status" value="2"/>
</dbReference>
<keyword evidence="3 6" id="KW-0597">Phosphoprotein</keyword>
<feature type="domain" description="PAC" evidence="12">
    <location>
        <begin position="255"/>
        <end position="307"/>
    </location>
</feature>
<evidence type="ECO:0000256" key="6">
    <source>
        <dbReference type="PROSITE-ProRule" id="PRU00169"/>
    </source>
</evidence>
<keyword evidence="4" id="KW-0808">Transferase</keyword>
<feature type="domain" description="PAS" evidence="11">
    <location>
        <begin position="179"/>
        <end position="251"/>
    </location>
</feature>
<dbReference type="Pfam" id="PF08448">
    <property type="entry name" value="PAS_4"/>
    <property type="match status" value="1"/>
</dbReference>
<dbReference type="Pfam" id="PF00072">
    <property type="entry name" value="Response_reg"/>
    <property type="match status" value="1"/>
</dbReference>
<dbReference type="InterPro" id="IPR013655">
    <property type="entry name" value="PAS_fold_3"/>
</dbReference>
<feature type="region of interest" description="Disordered" evidence="8">
    <location>
        <begin position="1"/>
        <end position="42"/>
    </location>
</feature>
<dbReference type="SMART" id="SM00448">
    <property type="entry name" value="REC"/>
    <property type="match status" value="1"/>
</dbReference>
<evidence type="ECO:0000256" key="7">
    <source>
        <dbReference type="SAM" id="Coils"/>
    </source>
</evidence>
<dbReference type="SMART" id="SM00091">
    <property type="entry name" value="PAS"/>
    <property type="match status" value="2"/>
</dbReference>
<keyword evidence="14" id="KW-1185">Reference proteome</keyword>
<dbReference type="InterPro" id="IPR035965">
    <property type="entry name" value="PAS-like_dom_sf"/>
</dbReference>
<dbReference type="SUPFAM" id="SSF47384">
    <property type="entry name" value="Homodimeric domain of signal transducing histidine kinase"/>
    <property type="match status" value="1"/>
</dbReference>
<feature type="coiled-coil region" evidence="7">
    <location>
        <begin position="298"/>
        <end position="325"/>
    </location>
</feature>
<reference evidence="13 14" key="1">
    <citation type="journal article" date="2011" name="J. Bacteriol.">
        <title>Genome sequence of the verrucomicrobium Opitutus terrae PB90-1, an abundant inhabitant of rice paddy soil ecosystems.</title>
        <authorList>
            <person name="van Passel M.W."/>
            <person name="Kant R."/>
            <person name="Palva A."/>
            <person name="Copeland A."/>
            <person name="Lucas S."/>
            <person name="Lapidus A."/>
            <person name="Glavina del Rio T."/>
            <person name="Pitluck S."/>
            <person name="Goltsman E."/>
            <person name="Clum A."/>
            <person name="Sun H."/>
            <person name="Schmutz J."/>
            <person name="Larimer F.W."/>
            <person name="Land M.L."/>
            <person name="Hauser L."/>
            <person name="Kyrpides N."/>
            <person name="Mikhailova N."/>
            <person name="Richardson P.P."/>
            <person name="Janssen P.H."/>
            <person name="de Vos W.M."/>
            <person name="Smidt H."/>
        </authorList>
    </citation>
    <scope>NUCLEOTIDE SEQUENCE [LARGE SCALE GENOMIC DNA]</scope>
    <source>
        <strain evidence="14">DSM 11246 / JCM 15787 / PB90-1</strain>
    </source>
</reference>
<evidence type="ECO:0000259" key="10">
    <source>
        <dbReference type="PROSITE" id="PS50110"/>
    </source>
</evidence>
<proteinExistence type="predicted"/>
<feature type="modified residue" description="4-aspartylphosphate" evidence="6">
    <location>
        <position position="621"/>
    </location>
</feature>
<dbReference type="InterPro" id="IPR036097">
    <property type="entry name" value="HisK_dim/P_sf"/>
</dbReference>
<dbReference type="InterPro" id="IPR003661">
    <property type="entry name" value="HisK_dim/P_dom"/>
</dbReference>
<dbReference type="InterPro" id="IPR001789">
    <property type="entry name" value="Sig_transdc_resp-reg_receiver"/>
</dbReference>
<dbReference type="InterPro" id="IPR000014">
    <property type="entry name" value="PAS"/>
</dbReference>
<dbReference type="eggNOG" id="COG0745">
    <property type="taxonomic scope" value="Bacteria"/>
</dbReference>
<keyword evidence="7" id="KW-0175">Coiled coil</keyword>
<comment type="catalytic activity">
    <reaction evidence="1">
        <text>ATP + protein L-histidine = ADP + protein N-phospho-L-histidine.</text>
        <dbReference type="EC" id="2.7.13.3"/>
    </reaction>
</comment>
<evidence type="ECO:0000313" key="13">
    <source>
        <dbReference type="EMBL" id="ACB76352.1"/>
    </source>
</evidence>
<dbReference type="EMBL" id="CP001032">
    <property type="protein sequence ID" value="ACB76352.1"/>
    <property type="molecule type" value="Genomic_DNA"/>
</dbReference>
<evidence type="ECO:0000259" key="12">
    <source>
        <dbReference type="PROSITE" id="PS50113"/>
    </source>
</evidence>
<dbReference type="SMART" id="SM00086">
    <property type="entry name" value="PAC"/>
    <property type="match status" value="2"/>
</dbReference>
<dbReference type="Pfam" id="PF08447">
    <property type="entry name" value="PAS_3"/>
    <property type="match status" value="1"/>
</dbReference>
<feature type="domain" description="Response regulatory" evidence="10">
    <location>
        <begin position="572"/>
        <end position="685"/>
    </location>
</feature>
<dbReference type="InterPro" id="IPR000700">
    <property type="entry name" value="PAS-assoc_C"/>
</dbReference>
<dbReference type="FunFam" id="3.30.565.10:FF:000006">
    <property type="entry name" value="Sensor histidine kinase WalK"/>
    <property type="match status" value="1"/>
</dbReference>
<sequence>MHRDAADRPTGDQSGDRHDAGERSSPAQSDQPQDREGVTPGELASALREREEGFRQLADAMPQLVWTANPDGRVDYYNARWREYAGISPATEGSEPSWDWAPTLHPDDEAATIHAWRRAIGTGRPYQIEHRVRMADGRVRWHLSRGIPRRDATGRIIKWYGTATDIHDFRVAQEEARLNEERYRLVAQATNDVIWDWDLRTNQIGWSEATLANLGYTAEQIGTSFENWRERVHPADRARLDASIQAAIASGGDTWSDEYRFRRQDGSYGVFLDRGHIARDKSGRAYRMIGSLLDLTERRRVEAELRQAKDDAERASRAKDEFLAALSHELRTPLTPVLMMTQMLEQERSFPPEVRDDLRTIRRNVELEMRLIDDLLDLTRITRGKLRMNEEIVDVHRVLQDAIKIGCDDMCSQKRLRVRCEFEANRSAMRGDTARLGQVFWNLIKNAVKFTPEDGAITLRTRNPSPERLEVRVADTGIGIEASVLPQIFNAFEQGGAHITRRFGGLGLGLAICRALVELHHGTIVARSEGPGHGAEFIVELPTCPDATAQDVEPMAATESEGNRSPESRPKRILLVEDHEHSANAIARLLQRTGYQVAIAATAQEALAIASESTFDLLVSDLGLPDGSGNDLMRELRRRYSLRGIALSGFGMEEDMARSREAGFEAHLVKPVRTQQLITMIQNLLEPAR</sequence>
<dbReference type="Gene3D" id="1.10.287.130">
    <property type="match status" value="1"/>
</dbReference>
<feature type="domain" description="Histidine kinase" evidence="9">
    <location>
        <begin position="325"/>
        <end position="545"/>
    </location>
</feature>